<gene>
    <name evidence="1" type="ORF">DARMORV10_A04P05220.1</name>
</gene>
<dbReference type="Proteomes" id="UP001295469">
    <property type="component" value="Chromosome A04"/>
</dbReference>
<organism evidence="1">
    <name type="scientific">Brassica napus</name>
    <name type="common">Rape</name>
    <dbReference type="NCBI Taxonomy" id="3708"/>
    <lineage>
        <taxon>Eukaryota</taxon>
        <taxon>Viridiplantae</taxon>
        <taxon>Streptophyta</taxon>
        <taxon>Embryophyta</taxon>
        <taxon>Tracheophyta</taxon>
        <taxon>Spermatophyta</taxon>
        <taxon>Magnoliopsida</taxon>
        <taxon>eudicotyledons</taxon>
        <taxon>Gunneridae</taxon>
        <taxon>Pentapetalae</taxon>
        <taxon>rosids</taxon>
        <taxon>malvids</taxon>
        <taxon>Brassicales</taxon>
        <taxon>Brassicaceae</taxon>
        <taxon>Brassiceae</taxon>
        <taxon>Brassica</taxon>
    </lineage>
</organism>
<evidence type="ECO:0000313" key="1">
    <source>
        <dbReference type="EMBL" id="CAF2267329.1"/>
    </source>
</evidence>
<accession>A0A817B0K7</accession>
<proteinExistence type="predicted"/>
<sequence length="58" mass="7283">MCFLNKYRVLFEFMFLLLIIQNVCNQFQFSWECCLQYLHMFYVFPLFDFCNDRLAVYL</sequence>
<reference evidence="1" key="1">
    <citation type="submission" date="2021-01" db="EMBL/GenBank/DDBJ databases">
        <authorList>
            <consortium name="Genoscope - CEA"/>
            <person name="William W."/>
        </authorList>
    </citation>
    <scope>NUCLEOTIDE SEQUENCE</scope>
</reference>
<name>A0A817B0K7_BRANA</name>
<dbReference type="AlphaFoldDB" id="A0A817B0K7"/>
<protein>
    <submittedName>
        <fullName evidence="1">(rape) hypothetical protein</fullName>
    </submittedName>
</protein>
<dbReference type="EMBL" id="HG994358">
    <property type="protein sequence ID" value="CAF2267329.1"/>
    <property type="molecule type" value="Genomic_DNA"/>
</dbReference>